<protein>
    <submittedName>
        <fullName evidence="1">Uncharacterized protein</fullName>
    </submittedName>
</protein>
<proteinExistence type="predicted"/>
<reference evidence="2" key="1">
    <citation type="submission" date="2016-10" db="EMBL/GenBank/DDBJ databases">
        <authorList>
            <person name="Varghese N."/>
            <person name="Submissions S."/>
        </authorList>
    </citation>
    <scope>NUCLEOTIDE SEQUENCE [LARGE SCALE GENOMIC DNA]</scope>
    <source>
        <strain evidence="2">BL36</strain>
    </source>
</reference>
<dbReference type="EMBL" id="FOTK01000054">
    <property type="protein sequence ID" value="SFM76563.1"/>
    <property type="molecule type" value="Genomic_DNA"/>
</dbReference>
<evidence type="ECO:0000313" key="1">
    <source>
        <dbReference type="EMBL" id="SFM76563.1"/>
    </source>
</evidence>
<name>A0A1I4TIV8_9HYPH</name>
<dbReference type="AlphaFoldDB" id="A0A1I4TIV8"/>
<evidence type="ECO:0000313" key="2">
    <source>
        <dbReference type="Proteomes" id="UP000199048"/>
    </source>
</evidence>
<organism evidence="1 2">
    <name type="scientific">Methylobacterium pseudosasicola</name>
    <dbReference type="NCBI Taxonomy" id="582667"/>
    <lineage>
        <taxon>Bacteria</taxon>
        <taxon>Pseudomonadati</taxon>
        <taxon>Pseudomonadota</taxon>
        <taxon>Alphaproteobacteria</taxon>
        <taxon>Hyphomicrobiales</taxon>
        <taxon>Methylobacteriaceae</taxon>
        <taxon>Methylobacterium</taxon>
    </lineage>
</organism>
<dbReference type="Proteomes" id="UP000199048">
    <property type="component" value="Unassembled WGS sequence"/>
</dbReference>
<keyword evidence="2" id="KW-1185">Reference proteome</keyword>
<accession>A0A1I4TIV8</accession>
<gene>
    <name evidence="1" type="ORF">SAMN05192568_105418</name>
</gene>
<sequence length="48" mass="5249">MAVLCHKTALTDSDEMAEATSKIVKVECQAFRRDGGGTLISVWPPQKE</sequence>